<protein>
    <submittedName>
        <fullName evidence="1">Uncharacterized protein</fullName>
    </submittedName>
</protein>
<reference evidence="1 2" key="1">
    <citation type="journal article" date="2014" name="Int. J. Syst. Evol. Microbiol.">
        <title>Bradyrhizobium ottawaense sp. nov., a symbiotic nitrogen fixing bacterium from root nodules of soybeans in Canada.</title>
        <authorList>
            <person name="Yu X."/>
            <person name="Cloutier S."/>
            <person name="Tambong J.T."/>
            <person name="Bromfield E.S."/>
        </authorList>
    </citation>
    <scope>NUCLEOTIDE SEQUENCE [LARGE SCALE GENOMIC DNA]</scope>
    <source>
        <strain evidence="1 2">OO99</strain>
    </source>
</reference>
<evidence type="ECO:0000313" key="2">
    <source>
        <dbReference type="Proteomes" id="UP000215703"/>
    </source>
</evidence>
<organism evidence="1 2">
    <name type="scientific">Bradyrhizobium ottawaense</name>
    <dbReference type="NCBI Taxonomy" id="931866"/>
    <lineage>
        <taxon>Bacteria</taxon>
        <taxon>Pseudomonadati</taxon>
        <taxon>Pseudomonadota</taxon>
        <taxon>Alphaproteobacteria</taxon>
        <taxon>Hyphomicrobiales</taxon>
        <taxon>Nitrobacteraceae</taxon>
        <taxon>Bradyrhizobium</taxon>
    </lineage>
</organism>
<reference evidence="1 2" key="2">
    <citation type="journal article" date="2017" name="Syst. Appl. Microbiol.">
        <title>Soybeans inoculated with root zone soils of Canadian native legumes harbour diverse and novel Bradyrhizobium spp. that possess agricultural potential.</title>
        <authorList>
            <person name="Bromfield E.S.P."/>
            <person name="Cloutier S."/>
            <person name="Tambong J.T."/>
            <person name="Tran Thi T.V."/>
        </authorList>
    </citation>
    <scope>NUCLEOTIDE SEQUENCE [LARGE SCALE GENOMIC DNA]</scope>
    <source>
        <strain evidence="1 2">OO99</strain>
    </source>
</reference>
<proteinExistence type="predicted"/>
<gene>
    <name evidence="1" type="ORF">CIT37_34830</name>
</gene>
<name>A0A2U8PGI7_9BRAD</name>
<dbReference type="AlphaFoldDB" id="A0A2U8PGI7"/>
<accession>A0A5H2Z4D0</accession>
<evidence type="ECO:0000313" key="1">
    <source>
        <dbReference type="EMBL" id="AWL96730.1"/>
    </source>
</evidence>
<dbReference type="EMBL" id="CP029425">
    <property type="protein sequence ID" value="AWL96730.1"/>
    <property type="molecule type" value="Genomic_DNA"/>
</dbReference>
<dbReference type="Proteomes" id="UP000215703">
    <property type="component" value="Chromosome"/>
</dbReference>
<sequence length="69" mass="7579">MAIPARNQLRIHRSAWDVFRWPVLVGVVCGAGLGVALVGDGFWDALSWLGLSLPVVLAIVCWRRAGRPR</sequence>
<accession>A0A2U8PGI7</accession>